<dbReference type="RefSeq" id="WP_070515659.1">
    <property type="nucleotide sequence ID" value="NZ_PNHI01000019.1"/>
</dbReference>
<name>A0A2N6TG20_9CORY</name>
<keyword evidence="1 2" id="KW-0732">Signal</keyword>
<dbReference type="InterPro" id="IPR011055">
    <property type="entry name" value="Dup_hybrid_motif"/>
</dbReference>
<evidence type="ECO:0000313" key="5">
    <source>
        <dbReference type="EMBL" id="TVU86838.1"/>
    </source>
</evidence>
<evidence type="ECO:0000313" key="7">
    <source>
        <dbReference type="Proteomes" id="UP000432568"/>
    </source>
</evidence>
<dbReference type="AlphaFoldDB" id="A0A2N6TG20"/>
<dbReference type="SUPFAM" id="SSF51261">
    <property type="entry name" value="Duplicated hybrid motif"/>
    <property type="match status" value="1"/>
</dbReference>
<dbReference type="GO" id="GO:0004222">
    <property type="term" value="F:metalloendopeptidase activity"/>
    <property type="evidence" value="ECO:0007669"/>
    <property type="project" value="TreeGrafter"/>
</dbReference>
<dbReference type="InterPro" id="IPR016047">
    <property type="entry name" value="M23ase_b-sheet_dom"/>
</dbReference>
<dbReference type="Proteomes" id="UP000432568">
    <property type="component" value="Unassembled WGS sequence"/>
</dbReference>
<reference evidence="4 7" key="2">
    <citation type="submission" date="2019-07" db="EMBL/GenBank/DDBJ databases">
        <title>Draft genome of C. aurimucosum strain 332.</title>
        <authorList>
            <person name="Pacheco L.G.C."/>
            <person name="Aguiar E.R.G.R."/>
            <person name="Barberis C.M."/>
            <person name="Almuzara M.N."/>
            <person name="Traglia G.M."/>
            <person name="Santos C.S."/>
            <person name="Vay C.A."/>
            <person name="Rocha D.J.P.G."/>
        </authorList>
    </citation>
    <scope>NUCLEOTIDE SEQUENCE [LARGE SCALE GENOMIC DNA]</scope>
    <source>
        <strain evidence="4 7">332</strain>
    </source>
</reference>
<reference evidence="5 6" key="1">
    <citation type="submission" date="2019-07" db="EMBL/GenBank/DDBJ databases">
        <title>Draft genome of C. aurimucosum strain 15-4290.</title>
        <authorList>
            <person name="Pacheco L.G.C."/>
            <person name="Aguiar E.R.G.R."/>
            <person name="Navas J."/>
            <person name="Santos C.S."/>
            <person name="Rocha D.J.P.G."/>
        </authorList>
    </citation>
    <scope>NUCLEOTIDE SEQUENCE [LARGE SCALE GENOMIC DNA]</scope>
    <source>
        <strain evidence="5 6">15-4290</strain>
    </source>
</reference>
<proteinExistence type="predicted"/>
<evidence type="ECO:0000256" key="1">
    <source>
        <dbReference type="ARBA" id="ARBA00022729"/>
    </source>
</evidence>
<dbReference type="Gene3D" id="2.70.70.10">
    <property type="entry name" value="Glucose Permease (Domain IIA)"/>
    <property type="match status" value="1"/>
</dbReference>
<dbReference type="CDD" id="cd12797">
    <property type="entry name" value="M23_peptidase"/>
    <property type="match status" value="1"/>
</dbReference>
<dbReference type="PANTHER" id="PTHR21666">
    <property type="entry name" value="PEPTIDASE-RELATED"/>
    <property type="match status" value="1"/>
</dbReference>
<feature type="chain" id="PRO_5044578240" evidence="2">
    <location>
        <begin position="20"/>
        <end position="168"/>
    </location>
</feature>
<dbReference type="EMBL" id="VMTX01000001">
    <property type="protein sequence ID" value="TVU86838.1"/>
    <property type="molecule type" value="Genomic_DNA"/>
</dbReference>
<gene>
    <name evidence="4" type="ORF">FME68_03995</name>
    <name evidence="5" type="ORF">FQN05_01065</name>
</gene>
<dbReference type="Pfam" id="PF01551">
    <property type="entry name" value="Peptidase_M23"/>
    <property type="match status" value="1"/>
</dbReference>
<sequence>MRHRLLCLSALLCVWAALADVPLAAAFVDPTTGEPVASRVLRGFEPPEKRWMAGHRGVDLDLPVGGKVRAAGDGVVYFAGSIAGKPALSIAHGNGLRTTYQPVFARVKKGDRVQEGDVIGTLAPSVDGYPGLHWGAIKGREDYINPLDLLGEPVIRLKPAGGSERRRP</sequence>
<feature type="domain" description="M23ase beta-sheet core" evidence="3">
    <location>
        <begin position="54"/>
        <end position="146"/>
    </location>
</feature>
<accession>A0A2N6TG20</accession>
<evidence type="ECO:0000313" key="4">
    <source>
        <dbReference type="EMBL" id="MTD91057.1"/>
    </source>
</evidence>
<dbReference type="InterPro" id="IPR050570">
    <property type="entry name" value="Cell_wall_metabolism_enzyme"/>
</dbReference>
<dbReference type="Proteomes" id="UP000320648">
    <property type="component" value="Unassembled WGS sequence"/>
</dbReference>
<dbReference type="PANTHER" id="PTHR21666:SF289">
    <property type="entry name" value="L-ALA--D-GLU ENDOPEPTIDASE"/>
    <property type="match status" value="1"/>
</dbReference>
<evidence type="ECO:0000313" key="6">
    <source>
        <dbReference type="Proteomes" id="UP000320648"/>
    </source>
</evidence>
<evidence type="ECO:0000259" key="3">
    <source>
        <dbReference type="Pfam" id="PF01551"/>
    </source>
</evidence>
<protein>
    <submittedName>
        <fullName evidence="5">M23 family metallopeptidase</fullName>
    </submittedName>
</protein>
<dbReference type="EMBL" id="VIOG01000003">
    <property type="protein sequence ID" value="MTD91057.1"/>
    <property type="molecule type" value="Genomic_DNA"/>
</dbReference>
<feature type="signal peptide" evidence="2">
    <location>
        <begin position="1"/>
        <end position="19"/>
    </location>
</feature>
<evidence type="ECO:0000256" key="2">
    <source>
        <dbReference type="SAM" id="SignalP"/>
    </source>
</evidence>
<organism evidence="5 6">
    <name type="scientific">Corynebacterium aurimucosum</name>
    <dbReference type="NCBI Taxonomy" id="169292"/>
    <lineage>
        <taxon>Bacteria</taxon>
        <taxon>Bacillati</taxon>
        <taxon>Actinomycetota</taxon>
        <taxon>Actinomycetes</taxon>
        <taxon>Mycobacteriales</taxon>
        <taxon>Corynebacteriaceae</taxon>
        <taxon>Corynebacterium</taxon>
    </lineage>
</organism>
<comment type="caution">
    <text evidence="5">The sequence shown here is derived from an EMBL/GenBank/DDBJ whole genome shotgun (WGS) entry which is preliminary data.</text>
</comment>